<proteinExistence type="predicted"/>
<keyword evidence="2" id="KW-1185">Reference proteome</keyword>
<dbReference type="RefSeq" id="WP_092443118.1">
    <property type="nucleotide sequence ID" value="NZ_JBLXFM010000004.1"/>
</dbReference>
<reference evidence="1 2" key="1">
    <citation type="submission" date="2016-10" db="EMBL/GenBank/DDBJ databases">
        <authorList>
            <person name="Varghese N."/>
            <person name="Submissions S."/>
        </authorList>
    </citation>
    <scope>NUCLEOTIDE SEQUENCE [LARGE SCALE GENOMIC DNA]</scope>
    <source>
        <strain evidence="1 2">RHA_55</strain>
    </source>
</reference>
<evidence type="ECO:0000313" key="1">
    <source>
        <dbReference type="EMBL" id="SDR76767.1"/>
    </source>
</evidence>
<protein>
    <recommendedName>
        <fullName evidence="3">SGNH/GDSL hydrolase family protein</fullName>
    </recommendedName>
</protein>
<dbReference type="Proteomes" id="UP000198963">
    <property type="component" value="Chromosome I"/>
</dbReference>
<accession>A0A1H1LQV3</accession>
<dbReference type="STRING" id="1249933.SAMN04489797_0061"/>
<sequence>MRKLLINISLFFLIAIIIGEIVVRVTHAMSDIPQRTIDEHGIQKYIPNQEGYWKGGDHKWLINKLGWPGVLPESNKNLIMVIGDSFIENFMNPNECHQSAYLKSNMNDYNFMEASRSGVSFIEAMEITKQMDSLNPIHSLIYLDDDDFYESITQIKPMSDITQLDIETNTIKYGEMKSPGLKKILYTWKLMYYFYNRFSLGSLFQPETLNDNSKVEEPEFTTEVIKLIDYIKQNYVTINKTLVFHPNSKKSFIEICKSAGFNTILLDSSNDDSWTFDYDSHWTCYGHKRAAEQISNHLLNSDNQGILNNFNIIKK</sequence>
<dbReference type="EMBL" id="LT629774">
    <property type="protein sequence ID" value="SDR76767.1"/>
    <property type="molecule type" value="Genomic_DNA"/>
</dbReference>
<organism evidence="1 2">
    <name type="scientific">Winogradskyella sediminis</name>
    <dbReference type="NCBI Taxonomy" id="1382466"/>
    <lineage>
        <taxon>Bacteria</taxon>
        <taxon>Pseudomonadati</taxon>
        <taxon>Bacteroidota</taxon>
        <taxon>Flavobacteriia</taxon>
        <taxon>Flavobacteriales</taxon>
        <taxon>Flavobacteriaceae</taxon>
        <taxon>Winogradskyella</taxon>
    </lineage>
</organism>
<dbReference type="AlphaFoldDB" id="A0A1H1LQV3"/>
<evidence type="ECO:0008006" key="3">
    <source>
        <dbReference type="Google" id="ProtNLM"/>
    </source>
</evidence>
<gene>
    <name evidence="1" type="ORF">SAMN04489797_0061</name>
</gene>
<name>A0A1H1LQV3_9FLAO</name>
<evidence type="ECO:0000313" key="2">
    <source>
        <dbReference type="Proteomes" id="UP000198963"/>
    </source>
</evidence>